<comment type="caution">
    <text evidence="7">The sequence shown here is derived from an EMBL/GenBank/DDBJ whole genome shotgun (WGS) entry which is preliminary data.</text>
</comment>
<dbReference type="Pfam" id="PF01193">
    <property type="entry name" value="RNA_pol_L"/>
    <property type="match status" value="1"/>
</dbReference>
<evidence type="ECO:0000256" key="1">
    <source>
        <dbReference type="ARBA" id="ARBA00004328"/>
    </source>
</evidence>
<dbReference type="GO" id="GO:0005665">
    <property type="term" value="C:RNA polymerase II, core complex"/>
    <property type="evidence" value="ECO:0007669"/>
    <property type="project" value="TreeGrafter"/>
</dbReference>
<protein>
    <recommendedName>
        <fullName evidence="4">Plastid-encoded RNA polymerase subunit alpha</fullName>
    </recommendedName>
</protein>
<keyword evidence="2 7" id="KW-0240">DNA-directed RNA polymerase</keyword>
<dbReference type="GO" id="GO:0006366">
    <property type="term" value="P:transcription by RNA polymerase II"/>
    <property type="evidence" value="ECO:0007669"/>
    <property type="project" value="TreeGrafter"/>
</dbReference>
<feature type="domain" description="DNA-directed RNA polymerase RpoA/D/Rpb3-type" evidence="6">
    <location>
        <begin position="12"/>
        <end position="272"/>
    </location>
</feature>
<comment type="subcellular location">
    <subcellularLocation>
        <location evidence="1">Virion</location>
    </subcellularLocation>
</comment>
<dbReference type="PANTHER" id="PTHR11800">
    <property type="entry name" value="DNA-DIRECTED RNA POLYMERASE"/>
    <property type="match status" value="1"/>
</dbReference>
<dbReference type="Gene3D" id="2.170.120.12">
    <property type="entry name" value="DNA-directed RNA polymerase, insert domain"/>
    <property type="match status" value="1"/>
</dbReference>
<dbReference type="Pfam" id="PF13656">
    <property type="entry name" value="RNA_pol_L_2"/>
    <property type="match status" value="1"/>
</dbReference>
<evidence type="ECO:0000256" key="2">
    <source>
        <dbReference type="ARBA" id="ARBA00022478"/>
    </source>
</evidence>
<feature type="region of interest" description="Disordered" evidence="5">
    <location>
        <begin position="421"/>
        <end position="479"/>
    </location>
</feature>
<dbReference type="GO" id="GO:0046983">
    <property type="term" value="F:protein dimerization activity"/>
    <property type="evidence" value="ECO:0007669"/>
    <property type="project" value="InterPro"/>
</dbReference>
<dbReference type="AlphaFoldDB" id="A0A2J8ADD1"/>
<reference evidence="7 8" key="1">
    <citation type="journal article" date="2017" name="Mol. Biol. Evol.">
        <title>The 4-celled Tetrabaena socialis nuclear genome reveals the essential components for genetic control of cell number at the origin of multicellularity in the volvocine lineage.</title>
        <authorList>
            <person name="Featherston J."/>
            <person name="Arakaki Y."/>
            <person name="Hanschen E.R."/>
            <person name="Ferris P.J."/>
            <person name="Michod R.E."/>
            <person name="Olson B.J.S.C."/>
            <person name="Nozaki H."/>
            <person name="Durand P.M."/>
        </authorList>
    </citation>
    <scope>NUCLEOTIDE SEQUENCE [LARGE SCALE GENOMIC DNA]</scope>
    <source>
        <strain evidence="7 8">NIES-571</strain>
    </source>
</reference>
<dbReference type="EMBL" id="PGGS01000053">
    <property type="protein sequence ID" value="PNH10528.1"/>
    <property type="molecule type" value="Genomic_DNA"/>
</dbReference>
<dbReference type="SUPFAM" id="SSF56553">
    <property type="entry name" value="Insert subdomain of RNA polymerase alpha subunit"/>
    <property type="match status" value="1"/>
</dbReference>
<evidence type="ECO:0000256" key="4">
    <source>
        <dbReference type="ARBA" id="ARBA00031776"/>
    </source>
</evidence>
<evidence type="ECO:0000313" key="8">
    <source>
        <dbReference type="Proteomes" id="UP000236333"/>
    </source>
</evidence>
<sequence>MSFAGLTIERRNAAFSIKGVDLALVNALRRAIIAEVQTAAFCFDPETQSNTVDIKVNTSVLHNEFIGHRLSLIPVHLTENETLDVAEGRAQYEFSLQRKNDGGTPIDVTSGDFVGSLNGEPLSADVIARMFPRDPFTQDHILIIRLKSGSGGDEEEIDATCQLRMGCGKDHSRWTPSSVCSLGNKIDEVKAAAALDEEVKKARAMNATEEEVDRIVHDFKCMGRHRCYLINEHGDPAEFLFKLRSECGLRPTYLVFNGLNILQERVQLLAKNIRDANAPDPAKVEPVTIEAYGNVPGMFQFTVANEDHTIGNLVQSLVYNQTIRAGGDNDLEYIGYNQPHPLENRICIRVKVNQESVQDVRQFLADCLVRIVIDIKIIMTEWIEFSELSVAGIRDVEQFKMNYRTEFAAMDDVQANAKVNKKGANKKEVPPVDGQPNPIINKRSNKKKEVPSASSSPGAIPANGASPAKRKGPKKAADT</sequence>
<dbReference type="InterPro" id="IPR009025">
    <property type="entry name" value="RBP11-like_dimer"/>
</dbReference>
<evidence type="ECO:0000256" key="3">
    <source>
        <dbReference type="ARBA" id="ARBA00023163"/>
    </source>
</evidence>
<dbReference type="InterPro" id="IPR036603">
    <property type="entry name" value="RBP11-like"/>
</dbReference>
<evidence type="ECO:0000313" key="7">
    <source>
        <dbReference type="EMBL" id="PNH10528.1"/>
    </source>
</evidence>
<dbReference type="SUPFAM" id="SSF55257">
    <property type="entry name" value="RBP11-like subunits of RNA polymerase"/>
    <property type="match status" value="2"/>
</dbReference>
<name>A0A2J8ADD1_9CHLO</name>
<keyword evidence="8" id="KW-1185">Reference proteome</keyword>
<dbReference type="PANTHER" id="PTHR11800:SF2">
    <property type="entry name" value="DNA-DIRECTED RNA POLYMERASE II SUBUNIT RPB3"/>
    <property type="match status" value="1"/>
</dbReference>
<feature type="compositionally biased region" description="Basic residues" evidence="5">
    <location>
        <begin position="468"/>
        <end position="479"/>
    </location>
</feature>
<dbReference type="Proteomes" id="UP000236333">
    <property type="component" value="Unassembled WGS sequence"/>
</dbReference>
<organism evidence="7 8">
    <name type="scientific">Tetrabaena socialis</name>
    <dbReference type="NCBI Taxonomy" id="47790"/>
    <lineage>
        <taxon>Eukaryota</taxon>
        <taxon>Viridiplantae</taxon>
        <taxon>Chlorophyta</taxon>
        <taxon>core chlorophytes</taxon>
        <taxon>Chlorophyceae</taxon>
        <taxon>CS clade</taxon>
        <taxon>Chlamydomonadales</taxon>
        <taxon>Tetrabaenaceae</taxon>
        <taxon>Tetrabaena</taxon>
    </lineage>
</organism>
<dbReference type="GO" id="GO:0003899">
    <property type="term" value="F:DNA-directed RNA polymerase activity"/>
    <property type="evidence" value="ECO:0007669"/>
    <property type="project" value="InterPro"/>
</dbReference>
<dbReference type="Gene3D" id="3.30.1360.10">
    <property type="entry name" value="RNA polymerase, RBP11-like subunit"/>
    <property type="match status" value="2"/>
</dbReference>
<evidence type="ECO:0000259" key="6">
    <source>
        <dbReference type="SMART" id="SM00662"/>
    </source>
</evidence>
<feature type="compositionally biased region" description="Low complexity" evidence="5">
    <location>
        <begin position="451"/>
        <end position="467"/>
    </location>
</feature>
<evidence type="ECO:0000256" key="5">
    <source>
        <dbReference type="SAM" id="MobiDB-lite"/>
    </source>
</evidence>
<dbReference type="OrthoDB" id="510325at2759"/>
<dbReference type="InterPro" id="IPR036643">
    <property type="entry name" value="RNApol_insert_sf"/>
</dbReference>
<gene>
    <name evidence="7" type="ORF">TSOC_002737</name>
</gene>
<keyword evidence="3" id="KW-0804">Transcription</keyword>
<accession>A0A2J8ADD1</accession>
<dbReference type="SMART" id="SM00662">
    <property type="entry name" value="RPOLD"/>
    <property type="match status" value="1"/>
</dbReference>
<dbReference type="InterPro" id="IPR050518">
    <property type="entry name" value="Rpo3/RPB3_RNA_Pol_subunit"/>
</dbReference>
<proteinExistence type="predicted"/>
<dbReference type="InterPro" id="IPR011263">
    <property type="entry name" value="DNA-dir_RNA_pol_RpoA/D/Rpb3"/>
</dbReference>